<evidence type="ECO:0000259" key="2">
    <source>
        <dbReference type="Pfam" id="PF18701"/>
    </source>
</evidence>
<dbReference type="PANTHER" id="PTHR47331:SF5">
    <property type="entry name" value="RIBONUCLEASE H"/>
    <property type="match status" value="1"/>
</dbReference>
<dbReference type="InterPro" id="IPR043502">
    <property type="entry name" value="DNA/RNA_pol_sf"/>
</dbReference>
<dbReference type="Proteomes" id="UP000030764">
    <property type="component" value="Unassembled WGS sequence"/>
</dbReference>
<sequence>MEDASHALNRTIKHASANIGAPFFPSWPTCYYPSVRARLVTNDNNTVEVNVLLDPGSEATLIREDIARKLGLTGPTQNIHLGTFHGIDLTFRSQKVKFELHSLDSRHKLSVDDGLTRRVDLARLKTIWPHLKDISLIAVGNEGVAILVGMDIVEAHEQYRVLRPPAGSKAPRAVQMPFGWCVIGPLYGLHNTPDKIHVCCISLSSQDANSAELVKNQWSVESLGIRKVASEIPSAEDKRAMEILQTTTRKINGRYECGMLWKGEIKDIPETLPLARARFARLESRFRRNNDSHKDIITLSTNIFGWDTQPQFPQRRLEITHENPKQPGKLRIVFDASARTNGMSLSDMLLTGPDMLTSLFNLLIRFREFPVAVSADIAKMFHQVRVTESNKAMLSFLWRRPHTAEPVGRFNMNVHISGALCSPSVCTYVLRRTAEDCKTQFPAVLDKVLNNFYVDNYLDSFMSEREAEISLPRENCEPYPVELLSPIRPTFWRNLGTIGAFRQISPLQDTQWNQDKVRDTLAQQHIQWNFSPPFAPHFGGIWERLVRISPSALCRILSGRAVNDEVLATALVEVESLLNSGPLTHVSIDPRDPEPLTPNHFLLGRPHPHLPPDVIAEAEITSRRKWRCAQAIVEAFWKSLFERRKWLRPRRNLEAGDIVLVVNPQSPRGHWPHGIVVQCLPGKDGTVRIAKVKTKHGIYIRPVTKLCIFEMHETDVSEKTFTNMVRLCKGKNGQNMSGPDGECSQGRDTSRGSDRVPADPLTRSGADQTVIFVSATGDRENSRSC</sequence>
<dbReference type="GO" id="GO:0006259">
    <property type="term" value="P:DNA metabolic process"/>
    <property type="evidence" value="ECO:0007669"/>
    <property type="project" value="UniProtKB-ARBA"/>
</dbReference>
<dbReference type="InterPro" id="IPR040676">
    <property type="entry name" value="DUF5641"/>
</dbReference>
<dbReference type="Gene3D" id="2.40.70.10">
    <property type="entry name" value="Acid Proteases"/>
    <property type="match status" value="1"/>
</dbReference>
<feature type="region of interest" description="Disordered" evidence="1">
    <location>
        <begin position="730"/>
        <end position="770"/>
    </location>
</feature>
<dbReference type="EMBL" id="KL363281">
    <property type="protein sequence ID" value="KFD48934.1"/>
    <property type="molecule type" value="Genomic_DNA"/>
</dbReference>
<accession>A0A085LVD8</accession>
<evidence type="ECO:0000313" key="4">
    <source>
        <dbReference type="Proteomes" id="UP000030764"/>
    </source>
</evidence>
<dbReference type="Pfam" id="PF18701">
    <property type="entry name" value="DUF5641"/>
    <property type="match status" value="1"/>
</dbReference>
<dbReference type="CDD" id="cd00303">
    <property type="entry name" value="retropepsin_like"/>
    <property type="match status" value="1"/>
</dbReference>
<organism evidence="3 4">
    <name type="scientific">Trichuris suis</name>
    <name type="common">pig whipworm</name>
    <dbReference type="NCBI Taxonomy" id="68888"/>
    <lineage>
        <taxon>Eukaryota</taxon>
        <taxon>Metazoa</taxon>
        <taxon>Ecdysozoa</taxon>
        <taxon>Nematoda</taxon>
        <taxon>Enoplea</taxon>
        <taxon>Dorylaimia</taxon>
        <taxon>Trichinellida</taxon>
        <taxon>Trichuridae</taxon>
        <taxon>Trichuris</taxon>
    </lineage>
</organism>
<gene>
    <name evidence="3" type="ORF">M513_10175</name>
</gene>
<protein>
    <recommendedName>
        <fullName evidence="2">DUF5641 domain-containing protein</fullName>
    </recommendedName>
</protein>
<name>A0A085LVD8_9BILA</name>
<feature type="domain" description="DUF5641" evidence="2">
    <location>
        <begin position="625"/>
        <end position="708"/>
    </location>
</feature>
<dbReference type="PANTHER" id="PTHR47331">
    <property type="entry name" value="PHD-TYPE DOMAIN-CONTAINING PROTEIN"/>
    <property type="match status" value="1"/>
</dbReference>
<keyword evidence="4" id="KW-1185">Reference proteome</keyword>
<dbReference type="InterPro" id="IPR021109">
    <property type="entry name" value="Peptidase_aspartic_dom_sf"/>
</dbReference>
<dbReference type="AlphaFoldDB" id="A0A085LVD8"/>
<proteinExistence type="predicted"/>
<reference evidence="3 4" key="1">
    <citation type="journal article" date="2014" name="Nat. Genet.">
        <title>Genome and transcriptome of the porcine whipworm Trichuris suis.</title>
        <authorList>
            <person name="Jex A.R."/>
            <person name="Nejsum P."/>
            <person name="Schwarz E.M."/>
            <person name="Hu L."/>
            <person name="Young N.D."/>
            <person name="Hall R.S."/>
            <person name="Korhonen P.K."/>
            <person name="Liao S."/>
            <person name="Thamsborg S."/>
            <person name="Xia J."/>
            <person name="Xu P."/>
            <person name="Wang S."/>
            <person name="Scheerlinck J.P."/>
            <person name="Hofmann A."/>
            <person name="Sternberg P.W."/>
            <person name="Wang J."/>
            <person name="Gasser R.B."/>
        </authorList>
    </citation>
    <scope>NUCLEOTIDE SEQUENCE [LARGE SCALE GENOMIC DNA]</scope>
    <source>
        <strain evidence="3">DCEP-RM93M</strain>
    </source>
</reference>
<feature type="compositionally biased region" description="Basic and acidic residues" evidence="1">
    <location>
        <begin position="748"/>
        <end position="757"/>
    </location>
</feature>
<dbReference type="SUPFAM" id="SSF56672">
    <property type="entry name" value="DNA/RNA polymerases"/>
    <property type="match status" value="1"/>
</dbReference>
<evidence type="ECO:0000313" key="3">
    <source>
        <dbReference type="EMBL" id="KFD48934.1"/>
    </source>
</evidence>
<evidence type="ECO:0000256" key="1">
    <source>
        <dbReference type="SAM" id="MobiDB-lite"/>
    </source>
</evidence>
<dbReference type="Gene3D" id="3.30.420.10">
    <property type="entry name" value="Ribonuclease H-like superfamily/Ribonuclease H"/>
    <property type="match status" value="1"/>
</dbReference>
<dbReference type="GO" id="GO:0003676">
    <property type="term" value="F:nucleic acid binding"/>
    <property type="evidence" value="ECO:0007669"/>
    <property type="project" value="InterPro"/>
</dbReference>
<dbReference type="InterPro" id="IPR036397">
    <property type="entry name" value="RNaseH_sf"/>
</dbReference>